<dbReference type="InterPro" id="IPR015424">
    <property type="entry name" value="PyrdxlP-dep_Trfase"/>
</dbReference>
<evidence type="ECO:0000256" key="3">
    <source>
        <dbReference type="ARBA" id="ARBA00022898"/>
    </source>
</evidence>
<gene>
    <name evidence="6" type="ORF">ANCCEY_09672</name>
</gene>
<accession>A0A0D6LGV6</accession>
<evidence type="ECO:0000313" key="6">
    <source>
        <dbReference type="EMBL" id="EPB71229.1"/>
    </source>
</evidence>
<keyword evidence="2" id="KW-0210">Decarboxylase</keyword>
<evidence type="ECO:0000256" key="1">
    <source>
        <dbReference type="ARBA" id="ARBA00001933"/>
    </source>
</evidence>
<sequence length="404" mass="46033">MFEQGAPGKAGTKETLEELAPIISKGRNIEDVLDNPVNGPEFLFYLHRLTRLAIEYFDDPSAFSVTSDLNPGFLYRTMTRFAPPNPDSFSVICEDLKKKILPGMTHWQHPRFYAYFPAGRRYPDVLAELLTSAMAFNVFSWESCPSLNELEHTVVNWIGRAFGLPESFLFQVKARQQGLGKSEYETTHDILKKLVVYCSKDAHSGIEKACKVAMVRCRPIQPLEENGWGITGAQLEKCIIKDMQNGLIPTHIHCTLGTSSTGADDKLDSIWPIAEKTALAHVHSLNVNLRKFLLFSGMTCLVWTRLRHVYKEAFTTATFQRLPMQDTTDMRDWGIHVSRRNKALKIWMSVRLNGLEGLRYHLNNEPGSSKEENNKYTEDLCQFINQSHKLFLALTKCYSPNIYC</sequence>
<reference evidence="6 7" key="1">
    <citation type="submission" date="2013-05" db="EMBL/GenBank/DDBJ databases">
        <title>Draft genome of the parasitic nematode Anyclostoma ceylanicum.</title>
        <authorList>
            <person name="Mitreva M."/>
        </authorList>
    </citation>
    <scope>NUCLEOTIDE SEQUENCE [LARGE SCALE GENOMIC DNA]</scope>
</reference>
<evidence type="ECO:0000313" key="7">
    <source>
        <dbReference type="Proteomes" id="UP000054495"/>
    </source>
</evidence>
<dbReference type="EMBL" id="KE125127">
    <property type="protein sequence ID" value="EPB71229.1"/>
    <property type="molecule type" value="Genomic_DNA"/>
</dbReference>
<evidence type="ECO:0000256" key="4">
    <source>
        <dbReference type="ARBA" id="ARBA00023239"/>
    </source>
</evidence>
<dbReference type="InterPro" id="IPR010977">
    <property type="entry name" value="Aromatic_deC"/>
</dbReference>
<comment type="cofactor">
    <cofactor evidence="1 5">
        <name>pyridoxal 5'-phosphate</name>
        <dbReference type="ChEBI" id="CHEBI:597326"/>
    </cofactor>
</comment>
<keyword evidence="3 5" id="KW-0663">Pyridoxal phosphate</keyword>
<proteinExistence type="inferred from homology"/>
<evidence type="ECO:0000256" key="2">
    <source>
        <dbReference type="ARBA" id="ARBA00022793"/>
    </source>
</evidence>
<dbReference type="InterPro" id="IPR002129">
    <property type="entry name" value="PyrdxlP-dep_de-COase"/>
</dbReference>
<dbReference type="AlphaFoldDB" id="A0A0D6LGV6"/>
<dbReference type="GO" id="GO:0030170">
    <property type="term" value="F:pyridoxal phosphate binding"/>
    <property type="evidence" value="ECO:0007669"/>
    <property type="project" value="InterPro"/>
</dbReference>
<evidence type="ECO:0000256" key="5">
    <source>
        <dbReference type="RuleBase" id="RU000382"/>
    </source>
</evidence>
<dbReference type="Gene3D" id="1.20.1340.10">
    <property type="entry name" value="dopa decarboxylase, N-terminal domain"/>
    <property type="match status" value="1"/>
</dbReference>
<dbReference type="Gene3D" id="3.40.640.10">
    <property type="entry name" value="Type I PLP-dependent aspartate aminotransferase-like (Major domain)"/>
    <property type="match status" value="2"/>
</dbReference>
<dbReference type="GO" id="GO:0016831">
    <property type="term" value="F:carboxy-lyase activity"/>
    <property type="evidence" value="ECO:0007669"/>
    <property type="project" value="UniProtKB-KW"/>
</dbReference>
<dbReference type="PRINTS" id="PR00800">
    <property type="entry name" value="YHDCRBOXLASE"/>
</dbReference>
<dbReference type="GO" id="GO:0005737">
    <property type="term" value="C:cytoplasm"/>
    <property type="evidence" value="ECO:0007669"/>
    <property type="project" value="TreeGrafter"/>
</dbReference>
<dbReference type="GO" id="GO:0019752">
    <property type="term" value="P:carboxylic acid metabolic process"/>
    <property type="evidence" value="ECO:0007669"/>
    <property type="project" value="InterPro"/>
</dbReference>
<organism evidence="6 7">
    <name type="scientific">Ancylostoma ceylanicum</name>
    <dbReference type="NCBI Taxonomy" id="53326"/>
    <lineage>
        <taxon>Eukaryota</taxon>
        <taxon>Metazoa</taxon>
        <taxon>Ecdysozoa</taxon>
        <taxon>Nematoda</taxon>
        <taxon>Chromadorea</taxon>
        <taxon>Rhabditida</taxon>
        <taxon>Rhabditina</taxon>
        <taxon>Rhabditomorpha</taxon>
        <taxon>Strongyloidea</taxon>
        <taxon>Ancylostomatidae</taxon>
        <taxon>Ancylostomatinae</taxon>
        <taxon>Ancylostoma</taxon>
    </lineage>
</organism>
<keyword evidence="4 5" id="KW-0456">Lyase</keyword>
<dbReference type="InterPro" id="IPR015421">
    <property type="entry name" value="PyrdxlP-dep_Trfase_major"/>
</dbReference>
<comment type="similarity">
    <text evidence="5">Belongs to the group II decarboxylase family.</text>
</comment>
<name>A0A0D6LGV6_9BILA</name>
<dbReference type="SUPFAM" id="SSF53383">
    <property type="entry name" value="PLP-dependent transferases"/>
    <property type="match status" value="1"/>
</dbReference>
<dbReference type="PANTHER" id="PTHR11999:SF70">
    <property type="entry name" value="MIP05841P"/>
    <property type="match status" value="1"/>
</dbReference>
<keyword evidence="7" id="KW-1185">Reference proteome</keyword>
<dbReference type="Proteomes" id="UP000054495">
    <property type="component" value="Unassembled WGS sequence"/>
</dbReference>
<dbReference type="PANTHER" id="PTHR11999">
    <property type="entry name" value="GROUP II PYRIDOXAL-5-PHOSPHATE DECARBOXYLASE"/>
    <property type="match status" value="1"/>
</dbReference>
<protein>
    <submittedName>
        <fullName evidence="6">Pyridoxal-dependent decarboxylase domain protein</fullName>
    </submittedName>
</protein>
<dbReference type="Pfam" id="PF00282">
    <property type="entry name" value="Pyridoxal_deC"/>
    <property type="match status" value="2"/>
</dbReference>
<dbReference type="GO" id="GO:0006520">
    <property type="term" value="P:amino acid metabolic process"/>
    <property type="evidence" value="ECO:0007669"/>
    <property type="project" value="InterPro"/>
</dbReference>